<dbReference type="OrthoDB" id="1121158at2"/>
<protein>
    <submittedName>
        <fullName evidence="1">Uncharacterized protein</fullName>
    </submittedName>
</protein>
<dbReference type="InterPro" id="IPR046228">
    <property type="entry name" value="DUF6261"/>
</dbReference>
<name>A0A3P1XTD5_TANFO</name>
<accession>A0A3P1XTD5</accession>
<dbReference type="Proteomes" id="UP000278609">
    <property type="component" value="Unassembled WGS sequence"/>
</dbReference>
<reference evidence="1 2" key="1">
    <citation type="submission" date="2018-11" db="EMBL/GenBank/DDBJ databases">
        <title>Genomes From Bacteria Associated with the Canine Oral Cavity: a Test Case for Automated Genome-Based Taxonomic Assignment.</title>
        <authorList>
            <person name="Coil D.A."/>
            <person name="Jospin G."/>
            <person name="Darling A.E."/>
            <person name="Wallis C."/>
            <person name="Davis I.J."/>
            <person name="Harris S."/>
            <person name="Eisen J.A."/>
            <person name="Holcombe L.J."/>
            <person name="O'Flynn C."/>
        </authorList>
    </citation>
    <scope>NUCLEOTIDE SEQUENCE [LARGE SCALE GENOMIC DNA]</scope>
    <source>
        <strain evidence="1 2">OH2617_COT-023</strain>
    </source>
</reference>
<dbReference type="EMBL" id="RQYS01000017">
    <property type="protein sequence ID" value="RRD62104.1"/>
    <property type="molecule type" value="Genomic_DNA"/>
</dbReference>
<organism evidence="1 2">
    <name type="scientific">Tannerella forsythia</name>
    <name type="common">Bacteroides forsythus</name>
    <dbReference type="NCBI Taxonomy" id="28112"/>
    <lineage>
        <taxon>Bacteria</taxon>
        <taxon>Pseudomonadati</taxon>
        <taxon>Bacteroidota</taxon>
        <taxon>Bacteroidia</taxon>
        <taxon>Bacteroidales</taxon>
        <taxon>Tannerellaceae</taxon>
        <taxon>Tannerella</taxon>
    </lineage>
</organism>
<evidence type="ECO:0000313" key="1">
    <source>
        <dbReference type="EMBL" id="RRD62104.1"/>
    </source>
</evidence>
<evidence type="ECO:0000313" key="2">
    <source>
        <dbReference type="Proteomes" id="UP000278609"/>
    </source>
</evidence>
<proteinExistence type="predicted"/>
<comment type="caution">
    <text evidence="1">The sequence shown here is derived from an EMBL/GenBank/DDBJ whole genome shotgun (WGS) entry which is preliminary data.</text>
</comment>
<sequence>MNEEKVRGLNIARLQNHEQFGFITEFKMELQRSNIGPLLPFVDQLTPLVAEEDRALEWIRRSEHTRQLAELDTACDNCYRGLIKTVHAARHSPETDERDAAELLEIPLQTYGNFTVESYEIQHSKTRNLIQDLRLPKYKPAADLLGVSRWVERLEKADDAFMTLYRIRRDEQAQTAQEHRPLRVIRGEVERKYREIVRHINALAVLQPHAELSALIARINVHIDRLNAAMATRSTRARKKQEDETNEG</sequence>
<dbReference type="RefSeq" id="WP_124751175.1">
    <property type="nucleotide sequence ID" value="NZ_RQYS01000017.1"/>
</dbReference>
<dbReference type="AlphaFoldDB" id="A0A3P1XTD5"/>
<dbReference type="Pfam" id="PF19775">
    <property type="entry name" value="DUF6261"/>
    <property type="match status" value="1"/>
</dbReference>
<gene>
    <name evidence="1" type="ORF">EII40_04985</name>
</gene>